<evidence type="ECO:0000256" key="5">
    <source>
        <dbReference type="ARBA" id="ARBA00023163"/>
    </source>
</evidence>
<dbReference type="InterPro" id="IPR018122">
    <property type="entry name" value="TF_fork_head_CS_1"/>
</dbReference>
<dbReference type="PANTHER" id="PTHR46078:SF4">
    <property type="entry name" value="FORKHEAD BOX J2"/>
    <property type="match status" value="1"/>
</dbReference>
<dbReference type="Pfam" id="PF00250">
    <property type="entry name" value="Forkhead"/>
    <property type="match status" value="1"/>
</dbReference>
<dbReference type="InterPro" id="IPR045912">
    <property type="entry name" value="FOXJ2/3-like"/>
</dbReference>
<evidence type="ECO:0000256" key="7">
    <source>
        <dbReference type="ARBA" id="ARBA00034868"/>
    </source>
</evidence>
<dbReference type="PROSITE" id="PS50039">
    <property type="entry name" value="FORK_HEAD_3"/>
    <property type="match status" value="1"/>
</dbReference>
<feature type="DNA-binding region" description="Fork-head" evidence="8">
    <location>
        <begin position="328"/>
        <end position="405"/>
    </location>
</feature>
<keyword evidence="3" id="KW-0805">Transcription regulation</keyword>
<feature type="compositionally biased region" description="Polar residues" evidence="9">
    <location>
        <begin position="814"/>
        <end position="838"/>
    </location>
</feature>
<evidence type="ECO:0000256" key="4">
    <source>
        <dbReference type="ARBA" id="ARBA00023125"/>
    </source>
</evidence>
<dbReference type="GO" id="GO:0005634">
    <property type="term" value="C:nucleus"/>
    <property type="evidence" value="ECO:0007669"/>
    <property type="project" value="UniProtKB-SubCell"/>
</dbReference>
<keyword evidence="6 8" id="KW-0539">Nucleus</keyword>
<feature type="compositionally biased region" description="Polar residues" evidence="9">
    <location>
        <begin position="464"/>
        <end position="494"/>
    </location>
</feature>
<dbReference type="PANTHER" id="PTHR46078">
    <property type="entry name" value="FORKHEAD BOX PROTEIN J2 FAMILY MEMBER"/>
    <property type="match status" value="1"/>
</dbReference>
<evidence type="ECO:0000256" key="3">
    <source>
        <dbReference type="ARBA" id="ARBA00023015"/>
    </source>
</evidence>
<evidence type="ECO:0000313" key="11">
    <source>
        <dbReference type="EMBL" id="TDH11700.1"/>
    </source>
</evidence>
<dbReference type="Gene3D" id="1.10.10.10">
    <property type="entry name" value="Winged helix-like DNA-binding domain superfamily/Winged helix DNA-binding domain"/>
    <property type="match status" value="1"/>
</dbReference>
<dbReference type="AlphaFoldDB" id="A0A484DAV5"/>
<dbReference type="GO" id="GO:0000981">
    <property type="term" value="F:DNA-binding transcription factor activity, RNA polymerase II-specific"/>
    <property type="evidence" value="ECO:0007669"/>
    <property type="project" value="TreeGrafter"/>
</dbReference>
<dbReference type="CDD" id="cd20024">
    <property type="entry name" value="FH_FOXJ2-like"/>
    <property type="match status" value="1"/>
</dbReference>
<evidence type="ECO:0000256" key="6">
    <source>
        <dbReference type="ARBA" id="ARBA00023242"/>
    </source>
</evidence>
<feature type="region of interest" description="Disordered" evidence="9">
    <location>
        <begin position="288"/>
        <end position="329"/>
    </location>
</feature>
<comment type="subcellular location">
    <subcellularLocation>
        <location evidence="1 8">Nucleus</location>
    </subcellularLocation>
</comment>
<dbReference type="PRINTS" id="PR00053">
    <property type="entry name" value="FORKHEAD"/>
</dbReference>
<feature type="compositionally biased region" description="Low complexity" evidence="9">
    <location>
        <begin position="37"/>
        <end position="46"/>
    </location>
</feature>
<evidence type="ECO:0000256" key="1">
    <source>
        <dbReference type="ARBA" id="ARBA00004123"/>
    </source>
</evidence>
<evidence type="ECO:0000256" key="9">
    <source>
        <dbReference type="SAM" id="MobiDB-lite"/>
    </source>
</evidence>
<dbReference type="PROSITE" id="PS00657">
    <property type="entry name" value="FORK_HEAD_1"/>
    <property type="match status" value="1"/>
</dbReference>
<dbReference type="Pfam" id="PF00857">
    <property type="entry name" value="Isochorismatase"/>
    <property type="match status" value="1"/>
</dbReference>
<dbReference type="InterPro" id="IPR030456">
    <property type="entry name" value="TF_fork_head_CS_2"/>
</dbReference>
<dbReference type="InterPro" id="IPR036390">
    <property type="entry name" value="WH_DNA-bd_sf"/>
</dbReference>
<reference evidence="11 12" key="1">
    <citation type="submission" date="2019-01" db="EMBL/GenBank/DDBJ databases">
        <title>A chromosome-scale genome assembly of the yellow perch, Perca flavescens.</title>
        <authorList>
            <person name="Feron R."/>
            <person name="Morvezen R."/>
            <person name="Bestin A."/>
            <person name="Haffray P."/>
            <person name="Klopp C."/>
            <person name="Zahm M."/>
            <person name="Cabau C."/>
            <person name="Roques C."/>
            <person name="Donnadieu C."/>
            <person name="Bouchez O."/>
            <person name="Christie M."/>
            <person name="Larson W."/>
            <person name="Guiguen Y."/>
        </authorList>
    </citation>
    <scope>NUCLEOTIDE SEQUENCE [LARGE SCALE GENOMIC DNA]</scope>
    <source>
        <strain evidence="11">YP-PL-M2</strain>
        <tissue evidence="11">Blood</tissue>
    </source>
</reference>
<organism evidence="11 12">
    <name type="scientific">Perca flavescens</name>
    <name type="common">American yellow perch</name>
    <name type="synonym">Morone flavescens</name>
    <dbReference type="NCBI Taxonomy" id="8167"/>
    <lineage>
        <taxon>Eukaryota</taxon>
        <taxon>Metazoa</taxon>
        <taxon>Chordata</taxon>
        <taxon>Craniata</taxon>
        <taxon>Vertebrata</taxon>
        <taxon>Euteleostomi</taxon>
        <taxon>Actinopterygii</taxon>
        <taxon>Neopterygii</taxon>
        <taxon>Teleostei</taxon>
        <taxon>Neoteleostei</taxon>
        <taxon>Acanthomorphata</taxon>
        <taxon>Eupercaria</taxon>
        <taxon>Perciformes</taxon>
        <taxon>Percoidei</taxon>
        <taxon>Percidae</taxon>
        <taxon>Percinae</taxon>
        <taxon>Perca</taxon>
    </lineage>
</organism>
<feature type="region of interest" description="Disordered" evidence="9">
    <location>
        <begin position="387"/>
        <end position="534"/>
    </location>
</feature>
<accession>A0A484DAV5</accession>
<dbReference type="FunFam" id="3.40.50.850:FF:000001">
    <property type="entry name" value="Isochorismatase domain-containing protein 1"/>
    <property type="match status" value="1"/>
</dbReference>
<comment type="caution">
    <text evidence="11">The sequence shown here is derived from an EMBL/GenBank/DDBJ whole genome shotgun (WGS) entry which is preliminary data.</text>
</comment>
<feature type="region of interest" description="Disordered" evidence="9">
    <location>
        <begin position="23"/>
        <end position="49"/>
    </location>
</feature>
<dbReference type="FunFam" id="1.10.10.10:FF:000135">
    <property type="entry name" value="forkhead box protein G1"/>
    <property type="match status" value="1"/>
</dbReference>
<dbReference type="GO" id="GO:0000978">
    <property type="term" value="F:RNA polymerase II cis-regulatory region sequence-specific DNA binding"/>
    <property type="evidence" value="ECO:0007669"/>
    <property type="project" value="TreeGrafter"/>
</dbReference>
<evidence type="ECO:0000256" key="8">
    <source>
        <dbReference type="PROSITE-ProRule" id="PRU00089"/>
    </source>
</evidence>
<dbReference type="SUPFAM" id="SSF52499">
    <property type="entry name" value="Isochorismatase-like hydrolases"/>
    <property type="match status" value="1"/>
</dbReference>
<feature type="region of interest" description="Disordered" evidence="9">
    <location>
        <begin position="764"/>
        <end position="853"/>
    </location>
</feature>
<proteinExistence type="inferred from homology"/>
<keyword evidence="5" id="KW-0804">Transcription</keyword>
<evidence type="ECO:0000259" key="10">
    <source>
        <dbReference type="PROSITE" id="PS50039"/>
    </source>
</evidence>
<sequence>MEGSPHRTELARRTAAAIGYRNVNHQDTPVEPVTHCSSSSSQSDHSGNNMARIGRLSTKDSVLFLCDMQEKFRPNIFQFTNIVSNAARLLQASRVLGIPSILTEQYPRGLGPTVPELGAEDLTAHAKTSFTMMIEEVEKELQTLGNPKQAILCGIEAHACIACTTFDLLEKGMEVHIVADAVSSRSQTDRLFALSRLKQSGAFLTTTEAVMLQLVQDAKHPNFKQVQKLLAHPSPDTGLLAFFSALNRTVDSDITGRDPGQRKRGTMSSELDSSLTSIDWLPQLGISSLRSGRERGGGERDKKKDRGRERGDFLPSVPDPSPSNYKGKPPHSYATLIAMAIAAAPERKLSLNDIYTWINDTFPYYSRAGRGWKNSIRHNLSLNKCFRKVPRPQNDPGKGSYWTMDGPAEVNQVRAPKRPYPEEEEESQDDSQAPGTEAERQASPPPPLSHTDHQLLNTEPLGAIQQQPPHSASLSPPPCKQQSPYMPSPLSTHPVQHPSVSPPAGLPPPAASMSTTNSFSPCHPPGPTFSIPDASATPLSAANMSSPSFSGATLSFPTNSVSVPTFSSAPNSVSVCTVLGPTHSSAPVVPSSVAAPPVVLLNSSTDPPLRFTFDEMNLPDLYASFKSLFKTMREKGGSQSDVAPLAVLNNDTTPLHTPTLLPMSPHPAPAAHPPETERIPQYTVPADWYNNQDSLKKSFRIASNLDWANIDLSVHPDLLESMRQAELCDWALDPALFTSLCDSLNRFFTQKGMINSGSNSPLALGSPHSLQAPPFTSNPPPTLASLTHPSPLPYSPIVHPASGVQPPRRALQGQGLQRPQLTQPANTTAGMHPQSMTPRQHPPLKSLHSNSEEFQDDFDWDSLLV</sequence>
<comment type="similarity">
    <text evidence="2">Belongs to the isochorismatase family.</text>
</comment>
<keyword evidence="4 8" id="KW-0238">DNA-binding</keyword>
<dbReference type="InterPro" id="IPR001766">
    <property type="entry name" value="Fork_head_dom"/>
</dbReference>
<dbReference type="SMART" id="SM00339">
    <property type="entry name" value="FH"/>
    <property type="match status" value="1"/>
</dbReference>
<dbReference type="SUPFAM" id="SSF46785">
    <property type="entry name" value="Winged helix' DNA-binding domain"/>
    <property type="match status" value="1"/>
</dbReference>
<dbReference type="InterPro" id="IPR036388">
    <property type="entry name" value="WH-like_DNA-bd_sf"/>
</dbReference>
<evidence type="ECO:0000256" key="2">
    <source>
        <dbReference type="ARBA" id="ARBA00006336"/>
    </source>
</evidence>
<name>A0A484DAV5_PERFV</name>
<dbReference type="PROSITE" id="PS00658">
    <property type="entry name" value="FORK_HEAD_2"/>
    <property type="match status" value="1"/>
</dbReference>
<gene>
    <name evidence="11" type="ORF">EPR50_G00063460</name>
</gene>
<feature type="compositionally biased region" description="Pro residues" evidence="9">
    <location>
        <begin position="500"/>
        <end position="510"/>
    </location>
</feature>
<dbReference type="Proteomes" id="UP000295070">
    <property type="component" value="Chromosome 6"/>
</dbReference>
<evidence type="ECO:0000313" key="12">
    <source>
        <dbReference type="Proteomes" id="UP000295070"/>
    </source>
</evidence>
<dbReference type="CDD" id="cd01012">
    <property type="entry name" value="YcaC_related"/>
    <property type="match status" value="1"/>
</dbReference>
<feature type="domain" description="Fork-head" evidence="10">
    <location>
        <begin position="328"/>
        <end position="405"/>
    </location>
</feature>
<feature type="compositionally biased region" description="Basic and acidic residues" evidence="9">
    <location>
        <begin position="291"/>
        <end position="312"/>
    </location>
</feature>
<keyword evidence="12" id="KW-1185">Reference proteome</keyword>
<dbReference type="InterPro" id="IPR036380">
    <property type="entry name" value="Isochorismatase-like_sf"/>
</dbReference>
<dbReference type="STRING" id="8167.A0A484DAV5"/>
<dbReference type="EMBL" id="SCKG01000006">
    <property type="protein sequence ID" value="TDH11700.1"/>
    <property type="molecule type" value="Genomic_DNA"/>
</dbReference>
<dbReference type="Gene3D" id="3.40.50.850">
    <property type="entry name" value="Isochorismatase-like"/>
    <property type="match status" value="1"/>
</dbReference>
<dbReference type="InterPro" id="IPR000868">
    <property type="entry name" value="Isochorismatase-like_dom"/>
</dbReference>
<protein>
    <recommendedName>
        <fullName evidence="7">Forkhead box protein G1</fullName>
    </recommendedName>
</protein>